<name>A0AAW2IXF3_9LAMI</name>
<reference evidence="1" key="2">
    <citation type="journal article" date="2024" name="Plant">
        <title>Genomic evolution and insights into agronomic trait innovations of Sesamum species.</title>
        <authorList>
            <person name="Miao H."/>
            <person name="Wang L."/>
            <person name="Qu L."/>
            <person name="Liu H."/>
            <person name="Sun Y."/>
            <person name="Le M."/>
            <person name="Wang Q."/>
            <person name="Wei S."/>
            <person name="Zheng Y."/>
            <person name="Lin W."/>
            <person name="Duan Y."/>
            <person name="Cao H."/>
            <person name="Xiong S."/>
            <person name="Wang X."/>
            <person name="Wei L."/>
            <person name="Li C."/>
            <person name="Ma Q."/>
            <person name="Ju M."/>
            <person name="Zhao R."/>
            <person name="Li G."/>
            <person name="Mu C."/>
            <person name="Tian Q."/>
            <person name="Mei H."/>
            <person name="Zhang T."/>
            <person name="Gao T."/>
            <person name="Zhang H."/>
        </authorList>
    </citation>
    <scope>NUCLEOTIDE SEQUENCE</scope>
    <source>
        <strain evidence="1">G01</strain>
    </source>
</reference>
<accession>A0AAW2IXF3</accession>
<dbReference type="InterPro" id="IPR004242">
    <property type="entry name" value="Transposase_21"/>
</dbReference>
<evidence type="ECO:0000313" key="1">
    <source>
        <dbReference type="EMBL" id="KAL0286850.1"/>
    </source>
</evidence>
<protein>
    <submittedName>
        <fullName evidence="1">Uncharacterized protein</fullName>
    </submittedName>
</protein>
<sequence>MRAALMWIMNDIPAYGMVSGWSTTAVRGCSVCMEVIRAFHLQHVSKVCYFDCNI</sequence>
<reference evidence="1" key="1">
    <citation type="submission" date="2020-06" db="EMBL/GenBank/DDBJ databases">
        <authorList>
            <person name="Li T."/>
            <person name="Hu X."/>
            <person name="Zhang T."/>
            <person name="Song X."/>
            <person name="Zhang H."/>
            <person name="Dai N."/>
            <person name="Sheng W."/>
            <person name="Hou X."/>
            <person name="Wei L."/>
        </authorList>
    </citation>
    <scope>NUCLEOTIDE SEQUENCE</scope>
    <source>
        <strain evidence="1">G01</strain>
        <tissue evidence="1">Leaf</tissue>
    </source>
</reference>
<dbReference type="EMBL" id="JACGWK010001514">
    <property type="protein sequence ID" value="KAL0286850.1"/>
    <property type="molecule type" value="Genomic_DNA"/>
</dbReference>
<organism evidence="1">
    <name type="scientific">Sesamum angustifolium</name>
    <dbReference type="NCBI Taxonomy" id="2727405"/>
    <lineage>
        <taxon>Eukaryota</taxon>
        <taxon>Viridiplantae</taxon>
        <taxon>Streptophyta</taxon>
        <taxon>Embryophyta</taxon>
        <taxon>Tracheophyta</taxon>
        <taxon>Spermatophyta</taxon>
        <taxon>Magnoliopsida</taxon>
        <taxon>eudicotyledons</taxon>
        <taxon>Gunneridae</taxon>
        <taxon>Pentapetalae</taxon>
        <taxon>asterids</taxon>
        <taxon>lamiids</taxon>
        <taxon>Lamiales</taxon>
        <taxon>Pedaliaceae</taxon>
        <taxon>Sesamum</taxon>
    </lineage>
</organism>
<dbReference type="Pfam" id="PF02992">
    <property type="entry name" value="Transposase_21"/>
    <property type="match status" value="1"/>
</dbReference>
<proteinExistence type="predicted"/>
<comment type="caution">
    <text evidence="1">The sequence shown here is derived from an EMBL/GenBank/DDBJ whole genome shotgun (WGS) entry which is preliminary data.</text>
</comment>
<dbReference type="AlphaFoldDB" id="A0AAW2IXF3"/>
<gene>
    <name evidence="1" type="ORF">Sangu_2469300</name>
</gene>